<keyword evidence="10" id="KW-0229">DNA integration</keyword>
<feature type="compositionally biased region" description="Polar residues" evidence="15">
    <location>
        <begin position="1727"/>
        <end position="1743"/>
    </location>
</feature>
<organism evidence="19 20">
    <name type="scientific">Mucor velutinosus</name>
    <dbReference type="NCBI Taxonomy" id="708070"/>
    <lineage>
        <taxon>Eukaryota</taxon>
        <taxon>Fungi</taxon>
        <taxon>Fungi incertae sedis</taxon>
        <taxon>Mucoromycota</taxon>
        <taxon>Mucoromycotina</taxon>
        <taxon>Mucoromycetes</taxon>
        <taxon>Mucorales</taxon>
        <taxon>Mucorineae</taxon>
        <taxon>Mucoraceae</taxon>
        <taxon>Mucor</taxon>
    </lineage>
</organism>
<dbReference type="PROSITE" id="PS50878">
    <property type="entry name" value="RT_POL"/>
    <property type="match status" value="1"/>
</dbReference>
<keyword evidence="5" id="KW-0064">Aspartyl protease</keyword>
<keyword evidence="3" id="KW-0548">Nucleotidyltransferase</keyword>
<name>A0AAN7HP42_9FUNG</name>
<dbReference type="InterPro" id="IPR021109">
    <property type="entry name" value="Peptidase_aspartic_dom_sf"/>
</dbReference>
<dbReference type="InterPro" id="IPR036397">
    <property type="entry name" value="RNaseH_sf"/>
</dbReference>
<dbReference type="Pfam" id="PF00078">
    <property type="entry name" value="RVT_1"/>
    <property type="match status" value="1"/>
</dbReference>
<keyword evidence="19" id="KW-0012">Acyltransferase</keyword>
<dbReference type="InterPro" id="IPR005162">
    <property type="entry name" value="Retrotrans_gag_dom"/>
</dbReference>
<evidence type="ECO:0000256" key="1">
    <source>
        <dbReference type="ARBA" id="ARBA00022670"/>
    </source>
</evidence>
<dbReference type="Gene3D" id="3.30.420.10">
    <property type="entry name" value="Ribonuclease H-like superfamily/Ribonuclease H"/>
    <property type="match status" value="1"/>
</dbReference>
<evidence type="ECO:0000259" key="18">
    <source>
        <dbReference type="PROSITE" id="PS50994"/>
    </source>
</evidence>
<keyword evidence="14" id="KW-0479">Metal-binding</keyword>
<dbReference type="GO" id="GO:0061733">
    <property type="term" value="F:protein-lysine-acetyltransferase activity"/>
    <property type="evidence" value="ECO:0007669"/>
    <property type="project" value="UniProtKB-EC"/>
</dbReference>
<dbReference type="PROSITE" id="PS50158">
    <property type="entry name" value="ZF_CCHC"/>
    <property type="match status" value="1"/>
</dbReference>
<dbReference type="PANTHER" id="PTHR37984:SF5">
    <property type="entry name" value="PROTEIN NYNRIN-LIKE"/>
    <property type="match status" value="1"/>
</dbReference>
<dbReference type="Gene3D" id="3.10.10.10">
    <property type="entry name" value="HIV Type 1 Reverse Transcriptase, subunit A, domain 1"/>
    <property type="match status" value="1"/>
</dbReference>
<dbReference type="InterPro" id="IPR001584">
    <property type="entry name" value="Integrase_cat-core"/>
</dbReference>
<keyword evidence="8" id="KW-0460">Magnesium</keyword>
<dbReference type="InterPro" id="IPR043128">
    <property type="entry name" value="Rev_trsase/Diguanyl_cyclase"/>
</dbReference>
<dbReference type="Gene3D" id="3.10.20.370">
    <property type="match status" value="1"/>
</dbReference>
<keyword evidence="11" id="KW-0695">RNA-directed DNA polymerase</keyword>
<evidence type="ECO:0000256" key="2">
    <source>
        <dbReference type="ARBA" id="ARBA00022679"/>
    </source>
</evidence>
<dbReference type="EMBL" id="JASEJX010000012">
    <property type="protein sequence ID" value="KAK4518434.1"/>
    <property type="molecule type" value="Genomic_DNA"/>
</dbReference>
<evidence type="ECO:0000313" key="20">
    <source>
        <dbReference type="Proteomes" id="UP001304243"/>
    </source>
</evidence>
<dbReference type="Gene3D" id="1.10.340.70">
    <property type="match status" value="1"/>
</dbReference>
<evidence type="ECO:0000256" key="8">
    <source>
        <dbReference type="ARBA" id="ARBA00022842"/>
    </source>
</evidence>
<dbReference type="CDD" id="cd00303">
    <property type="entry name" value="retropepsin_like"/>
    <property type="match status" value="1"/>
</dbReference>
<keyword evidence="4" id="KW-0540">Nuclease</keyword>
<dbReference type="InterPro" id="IPR001969">
    <property type="entry name" value="Aspartic_peptidase_AS"/>
</dbReference>
<dbReference type="PROSITE" id="PS50994">
    <property type="entry name" value="INTEGRASE"/>
    <property type="match status" value="1"/>
</dbReference>
<dbReference type="RefSeq" id="XP_064685100.1">
    <property type="nucleotide sequence ID" value="XM_064827898.1"/>
</dbReference>
<dbReference type="GO" id="GO:0006508">
    <property type="term" value="P:proteolysis"/>
    <property type="evidence" value="ECO:0007669"/>
    <property type="project" value="UniProtKB-KW"/>
</dbReference>
<dbReference type="Gene3D" id="3.30.70.270">
    <property type="match status" value="2"/>
</dbReference>
<keyword evidence="14" id="KW-0862">Zinc</keyword>
<keyword evidence="20" id="KW-1185">Reference proteome</keyword>
<evidence type="ECO:0000256" key="11">
    <source>
        <dbReference type="ARBA" id="ARBA00022918"/>
    </source>
</evidence>
<dbReference type="PROSITE" id="PS00141">
    <property type="entry name" value="ASP_PROTEASE"/>
    <property type="match status" value="1"/>
</dbReference>
<feature type="compositionally biased region" description="Basic and acidic residues" evidence="15">
    <location>
        <begin position="1763"/>
        <end position="1788"/>
    </location>
</feature>
<proteinExistence type="predicted"/>
<dbReference type="Proteomes" id="UP001304243">
    <property type="component" value="Unassembled WGS sequence"/>
</dbReference>
<feature type="domain" description="Reverse transcriptase" evidence="17">
    <location>
        <begin position="609"/>
        <end position="789"/>
    </location>
</feature>
<dbReference type="GO" id="GO:0003723">
    <property type="term" value="F:RNA binding"/>
    <property type="evidence" value="ECO:0007669"/>
    <property type="project" value="UniProtKB-KW"/>
</dbReference>
<evidence type="ECO:0000256" key="9">
    <source>
        <dbReference type="ARBA" id="ARBA00022884"/>
    </source>
</evidence>
<dbReference type="InterPro" id="IPR012337">
    <property type="entry name" value="RNaseH-like_sf"/>
</dbReference>
<feature type="compositionally biased region" description="Basic and acidic residues" evidence="15">
    <location>
        <begin position="1699"/>
        <end position="1726"/>
    </location>
</feature>
<feature type="domain" description="CCHC-type" evidence="16">
    <location>
        <begin position="254"/>
        <end position="269"/>
    </location>
</feature>
<dbReference type="Gene3D" id="2.40.70.10">
    <property type="entry name" value="Acid Proteases"/>
    <property type="match status" value="1"/>
</dbReference>
<evidence type="ECO:0000259" key="17">
    <source>
        <dbReference type="PROSITE" id="PS50878"/>
    </source>
</evidence>
<comment type="caution">
    <text evidence="19">The sequence shown here is derived from an EMBL/GenBank/DDBJ whole genome shotgun (WGS) entry which is preliminary data.</text>
</comment>
<dbReference type="Pfam" id="PF03732">
    <property type="entry name" value="Retrotrans_gag"/>
    <property type="match status" value="1"/>
</dbReference>
<dbReference type="Pfam" id="PF17919">
    <property type="entry name" value="RT_RNaseH_2"/>
    <property type="match status" value="1"/>
</dbReference>
<dbReference type="InterPro" id="IPR041588">
    <property type="entry name" value="Integrase_H2C2"/>
</dbReference>
<gene>
    <name evidence="19" type="primary">ESA1_1</name>
    <name evidence="19" type="ORF">ATC70_008651</name>
</gene>
<evidence type="ECO:0000259" key="16">
    <source>
        <dbReference type="PROSITE" id="PS50158"/>
    </source>
</evidence>
<feature type="region of interest" description="Disordered" evidence="15">
    <location>
        <begin position="1689"/>
        <end position="1798"/>
    </location>
</feature>
<keyword evidence="12" id="KW-0238">DNA-binding</keyword>
<dbReference type="GO" id="GO:0005634">
    <property type="term" value="C:nucleus"/>
    <property type="evidence" value="ECO:0007669"/>
    <property type="project" value="UniProtKB-ARBA"/>
</dbReference>
<dbReference type="InterPro" id="IPR001878">
    <property type="entry name" value="Znf_CCHC"/>
</dbReference>
<evidence type="ECO:0000256" key="4">
    <source>
        <dbReference type="ARBA" id="ARBA00022722"/>
    </source>
</evidence>
<dbReference type="GO" id="GO:0003677">
    <property type="term" value="F:DNA binding"/>
    <property type="evidence" value="ECO:0007669"/>
    <property type="project" value="UniProtKB-KW"/>
</dbReference>
<reference evidence="19 20" key="1">
    <citation type="submission" date="2022-11" db="EMBL/GenBank/DDBJ databases">
        <title>Mucor velutinosus strain NIH1002 WGS.</title>
        <authorList>
            <person name="Subramanian P."/>
            <person name="Mullikin J.C."/>
            <person name="Segre J.A."/>
            <person name="Zelazny A.M."/>
        </authorList>
    </citation>
    <scope>NUCLEOTIDE SEQUENCE [LARGE SCALE GENOMIC DNA]</scope>
    <source>
        <strain evidence="19 20">NIH1002</strain>
    </source>
</reference>
<feature type="region of interest" description="Disordered" evidence="15">
    <location>
        <begin position="1824"/>
        <end position="1851"/>
    </location>
</feature>
<dbReference type="Pfam" id="PF13975">
    <property type="entry name" value="gag-asp_proteas"/>
    <property type="match status" value="1"/>
</dbReference>
<evidence type="ECO:0000256" key="3">
    <source>
        <dbReference type="ARBA" id="ARBA00022695"/>
    </source>
</evidence>
<accession>A0AAN7HP42</accession>
<keyword evidence="1" id="KW-0645">Protease</keyword>
<keyword evidence="2 19" id="KW-0808">Transferase</keyword>
<dbReference type="GO" id="GO:0003964">
    <property type="term" value="F:RNA-directed DNA polymerase activity"/>
    <property type="evidence" value="ECO:0007669"/>
    <property type="project" value="UniProtKB-KW"/>
</dbReference>
<feature type="compositionally biased region" description="Polar residues" evidence="15">
    <location>
        <begin position="1494"/>
        <end position="1508"/>
    </location>
</feature>
<dbReference type="GO" id="GO:0004519">
    <property type="term" value="F:endonuclease activity"/>
    <property type="evidence" value="ECO:0007669"/>
    <property type="project" value="UniProtKB-KW"/>
</dbReference>
<evidence type="ECO:0000256" key="10">
    <source>
        <dbReference type="ARBA" id="ARBA00022908"/>
    </source>
</evidence>
<dbReference type="GO" id="GO:0004190">
    <property type="term" value="F:aspartic-type endopeptidase activity"/>
    <property type="evidence" value="ECO:0007669"/>
    <property type="project" value="UniProtKB-KW"/>
</dbReference>
<feature type="compositionally biased region" description="Polar residues" evidence="15">
    <location>
        <begin position="1515"/>
        <end position="1540"/>
    </location>
</feature>
<dbReference type="FunFam" id="3.30.420.10:FF:000032">
    <property type="entry name" value="Retrovirus-related Pol polyprotein from transposon 297-like Protein"/>
    <property type="match status" value="1"/>
</dbReference>
<evidence type="ECO:0000256" key="6">
    <source>
        <dbReference type="ARBA" id="ARBA00022759"/>
    </source>
</evidence>
<dbReference type="GeneID" id="89952337"/>
<dbReference type="PANTHER" id="PTHR37984">
    <property type="entry name" value="PROTEIN CBG26694"/>
    <property type="match status" value="1"/>
</dbReference>
<feature type="domain" description="Integrase catalytic" evidence="18">
    <location>
        <begin position="1160"/>
        <end position="1324"/>
    </location>
</feature>
<dbReference type="SUPFAM" id="SSF50630">
    <property type="entry name" value="Acid proteases"/>
    <property type="match status" value="1"/>
</dbReference>
<dbReference type="FunFam" id="3.30.70.270:FF:000020">
    <property type="entry name" value="Transposon Tf2-6 polyprotein-like Protein"/>
    <property type="match status" value="1"/>
</dbReference>
<evidence type="ECO:0000256" key="7">
    <source>
        <dbReference type="ARBA" id="ARBA00022801"/>
    </source>
</evidence>
<sequence>MSTPQEICDMVVQAVKQITGESSNSVKLKQPHEYSGERDVRIIDNWCSAIETHKDFYGWGDDKAFIFASTLMAGRAAEWLRVYKEYHPNDAPKTWTALKAELLQNFRPARSVDDARDALDSLVQTGSMQEYCDNFMDIIMLIPGMTQEEQCHQFRKGIQDMELQAQLRDYQPAQRKIQTYFTHALNYAATRPHLGSSGTSSFPFGGNRGMVVTRGAQQQGYSYGTGGGGGTQGGVEPMDLDAMTGRGNSSTVVCYFCNKPGHVKRHCRERIEAIRKLDNTHRYNNGGSGSPKGKKKQFYKKPRGQLNAMDNSNDSPPPTAHDDNDDNKLNTTCEHYVKGSSLSHKKTKCQLVTAKMVEPLSARLDSDVPHLDQLNSATSSSSCDLPLYGGFAYSHGGDRHVPVKVLVDSGASECYIKPSIAQQLEGIWSKVDREVETAGGTVHKITDKLDYVLNLQGYKVPVSSFVYDSKFDIILGRSWLKQHKPQFNWDNDTLTFYDTTVENMVAKYLITPKQVDRLLKHKEAEVYLLHVCEDHNKEVQITMSMDTEWKKQLSQEYPGVFQSKLSGVPSTQEVEHVIDTGDAAPINKPAYKMSPLELDELKRQLKELLAAGMIRPSTSPWGSPVLFVKKKDGSMRMCIDYRALNKVTVRNTFPLPRIDECLDRLKGASYFSCLDLKSGYHQIRIKDTDIPKTAINTRYGKFEWSVLGMGLCNSPPTFQAWMNKLLGYECIDKFALCYLDDVCIFSPTLDSHKKHIKIVLDKFKEAGLIVNIDKCRFAQQKLVFLGFEICQHGIQPSAQKVKAVQEWPTPSNVQEVRQFMGLAQHYRRFIKAFAHIAAPLTNLTQGSGPKKRAIEWTDACESSFQQLKQLLISAPVLMVPDMSKPFRIETDSSDFGVGGVLLQPSDGDSKQWHPVAFESKKLSLAEQKLPAQERELIGIVHALRTWRCYIDGCPGGYVVCCDHNPLTYFRTQQKPTPRLVRWIADLEMFAPKIIYKPGKENVVADALSRIGDASQSAKESLEPLYLYASWSQLPKELQSDWPLLYAAGTDDKVKSKELKAMLKREKPNFTIKNGRLFRIVKHKEADKPALEVPFVPFSQRADLVSKYHESFGHASVRNLMHLMGKRYWWPRMKTDITEWIAPCPACQLNSKKVAKHQDEMHPLPIPVGAFERWHLDFVGELPHTGNGNRWLITAVDATTNWPIACALPEATKEAVAQFIYKEIVTRFGCPVEFITDRGANFCSELVQEYVKLLGSHHKLTSAFHPRTNSKVERYNGTVKDMLRKYVQGALHRWDEYVDVAVWASRVWKNATTGYSPFFLVYGREPRLPGDAIIPFISNESMQDPRTVADITARELAALGQHRAAAQARMKAVSDKDKERWDKAMSMVDYEVGDLVLLTHEGKFGLEPRFKGPYIITQAFDEYGTYQLETMAGQKLESLVHRDRLKRAKGDKPDEAWYDPTASRRLVKAATSSRSGRLPKASLSSGRKGGGGSYPATTGYVNVGRSNDATPPPISITASMPDSSTSNVGVPTTNEQDPELSSSMYGSQEGVSLFVDMTESLPEIVVTHHVELQQQEQAEMSDVGSDGNSIIEEDQNELRHVVDAYDDISSYEEEYDSAMSDVASKEQKREDRAIIKNMIEGYDDISSADEFDVDILEDDNIDRVHVTSDEQHEVALEEAVISDGDISLHTAGSAEVSSTTKEKERVQEEQQEKDETADAKVSTKKDATQQGDLLASSSHSNQPEINRHGYKMQDISSQAGASSCHDDKMERTDSHGDKMKDNSTTEGGDKMGSSGSAPKRISPFAFVEKQSKKPLSWQKFRGTDDSIHQNEDTVGPLATDSEDVEGPTSVSKGDNVIDMFDGLVPEAVLRHNANKRRVFKPTIPVRRQFRKKQKLTVVTDVSRNI</sequence>
<keyword evidence="13" id="KW-0511">Multifunctional enzyme</keyword>
<dbReference type="CDD" id="cd09274">
    <property type="entry name" value="RNase_HI_RT_Ty3"/>
    <property type="match status" value="1"/>
</dbReference>
<dbReference type="GO" id="GO:0008270">
    <property type="term" value="F:zinc ion binding"/>
    <property type="evidence" value="ECO:0007669"/>
    <property type="project" value="UniProtKB-KW"/>
</dbReference>
<evidence type="ECO:0000256" key="13">
    <source>
        <dbReference type="ARBA" id="ARBA00023268"/>
    </source>
</evidence>
<feature type="region of interest" description="Disordered" evidence="15">
    <location>
        <begin position="1467"/>
        <end position="1540"/>
    </location>
</feature>
<evidence type="ECO:0000313" key="19">
    <source>
        <dbReference type="EMBL" id="KAK4518434.1"/>
    </source>
</evidence>
<protein>
    <submittedName>
        <fullName evidence="19">Histone acetyltransferase</fullName>
        <ecNumber evidence="19">2.3.1.48</ecNumber>
    </submittedName>
</protein>
<keyword evidence="14" id="KW-0863">Zinc-finger</keyword>
<dbReference type="SUPFAM" id="SSF56672">
    <property type="entry name" value="DNA/RNA polymerases"/>
    <property type="match status" value="1"/>
</dbReference>
<dbReference type="SUPFAM" id="SSF57756">
    <property type="entry name" value="Retrovirus zinc finger-like domains"/>
    <property type="match status" value="1"/>
</dbReference>
<feature type="region of interest" description="Disordered" evidence="15">
    <location>
        <begin position="278"/>
        <end position="328"/>
    </location>
</feature>
<evidence type="ECO:0000256" key="5">
    <source>
        <dbReference type="ARBA" id="ARBA00022750"/>
    </source>
</evidence>
<evidence type="ECO:0000256" key="15">
    <source>
        <dbReference type="SAM" id="MobiDB-lite"/>
    </source>
</evidence>
<dbReference type="SMART" id="SM00343">
    <property type="entry name" value="ZnF_C2HC"/>
    <property type="match status" value="1"/>
</dbReference>
<dbReference type="SUPFAM" id="SSF53098">
    <property type="entry name" value="Ribonuclease H-like"/>
    <property type="match status" value="1"/>
</dbReference>
<keyword evidence="9" id="KW-0694">RNA-binding</keyword>
<dbReference type="CDD" id="cd01647">
    <property type="entry name" value="RT_LTR"/>
    <property type="match status" value="1"/>
</dbReference>
<feature type="compositionally biased region" description="Basic residues" evidence="15">
    <location>
        <begin position="292"/>
        <end position="303"/>
    </location>
</feature>
<dbReference type="InterPro" id="IPR050951">
    <property type="entry name" value="Retrovirus_Pol_polyprotein"/>
</dbReference>
<dbReference type="GO" id="GO:0015074">
    <property type="term" value="P:DNA integration"/>
    <property type="evidence" value="ECO:0007669"/>
    <property type="project" value="UniProtKB-KW"/>
</dbReference>
<evidence type="ECO:0000256" key="12">
    <source>
        <dbReference type="ARBA" id="ARBA00023125"/>
    </source>
</evidence>
<dbReference type="InterPro" id="IPR036875">
    <property type="entry name" value="Znf_CCHC_sf"/>
</dbReference>
<dbReference type="InterPro" id="IPR000477">
    <property type="entry name" value="RT_dom"/>
</dbReference>
<keyword evidence="7" id="KW-0378">Hydrolase</keyword>
<dbReference type="Pfam" id="PF17921">
    <property type="entry name" value="Integrase_H2C2"/>
    <property type="match status" value="1"/>
</dbReference>
<dbReference type="InterPro" id="IPR041577">
    <property type="entry name" value="RT_RNaseH_2"/>
</dbReference>
<keyword evidence="6" id="KW-0255">Endonuclease</keyword>
<dbReference type="EC" id="2.3.1.48" evidence="19"/>
<evidence type="ECO:0000256" key="14">
    <source>
        <dbReference type="PROSITE-ProRule" id="PRU00047"/>
    </source>
</evidence>
<dbReference type="Pfam" id="PF00665">
    <property type="entry name" value="rve"/>
    <property type="match status" value="1"/>
</dbReference>
<dbReference type="InterPro" id="IPR043502">
    <property type="entry name" value="DNA/RNA_pol_sf"/>
</dbReference>